<accession>A0ABM8Q913</accession>
<dbReference type="SUPFAM" id="SSF64518">
    <property type="entry name" value="Phase 1 flagellin"/>
    <property type="match status" value="1"/>
</dbReference>
<keyword evidence="2" id="KW-0969">Cilium</keyword>
<organism evidence="2 3">
    <name type="scientific">Campylobacter majalis</name>
    <dbReference type="NCBI Taxonomy" id="2790656"/>
    <lineage>
        <taxon>Bacteria</taxon>
        <taxon>Pseudomonadati</taxon>
        <taxon>Campylobacterota</taxon>
        <taxon>Epsilonproteobacteria</taxon>
        <taxon>Campylobacterales</taxon>
        <taxon>Campylobacteraceae</taxon>
        <taxon>Campylobacter</taxon>
    </lineage>
</organism>
<dbReference type="PANTHER" id="PTHR42792:SF2">
    <property type="entry name" value="FLAGELLIN"/>
    <property type="match status" value="1"/>
</dbReference>
<keyword evidence="2" id="KW-0966">Cell projection</keyword>
<dbReference type="Gene3D" id="1.20.1330.10">
    <property type="entry name" value="f41 fragment of flagellin, N-terminal domain"/>
    <property type="match status" value="1"/>
</dbReference>
<evidence type="ECO:0000313" key="2">
    <source>
        <dbReference type="EMBL" id="CAD7289478.1"/>
    </source>
</evidence>
<evidence type="ECO:0000313" key="3">
    <source>
        <dbReference type="Proteomes" id="UP000789803"/>
    </source>
</evidence>
<dbReference type="RefSeq" id="WP_229933337.1">
    <property type="nucleotide sequence ID" value="NZ_CAJHOF010000016.1"/>
</dbReference>
<dbReference type="PANTHER" id="PTHR42792">
    <property type="entry name" value="FLAGELLIN"/>
    <property type="match status" value="1"/>
</dbReference>
<dbReference type="Pfam" id="PF00669">
    <property type="entry name" value="Flagellin_N"/>
    <property type="match status" value="1"/>
</dbReference>
<reference evidence="2 3" key="1">
    <citation type="submission" date="2020-11" db="EMBL/GenBank/DDBJ databases">
        <authorList>
            <person name="Peeters C."/>
        </authorList>
    </citation>
    <scope>NUCLEOTIDE SEQUENCE [LARGE SCALE GENOMIC DNA]</scope>
    <source>
        <strain evidence="2 3">LMG 7974</strain>
    </source>
</reference>
<comment type="caution">
    <text evidence="2">The sequence shown here is derived from an EMBL/GenBank/DDBJ whole genome shotgun (WGS) entry which is preliminary data.</text>
</comment>
<dbReference type="InterPro" id="IPR001029">
    <property type="entry name" value="Flagellin_N"/>
</dbReference>
<sequence>MKVNATNSNQYLNNANQAKTAGEKALSNIAATRALSGVDGADMIIADSLLSQSNVLNQGIANANDAIGMLNIADSTLSNLTQSADRLNELSVRANNPALSDREQVMLRNEAQALTDSMNQSVANASFNGKNVFGGNMEFYTGSSSQNINLDQNSITGAISSLDINSQQSIQDFMSSINSMRADIGASQNALVENITNSLTQSVALRQAESGMRNDDVAVNMADKNQADMNLNAAILAQSHNVNNLKLQLDRLLA</sequence>
<feature type="domain" description="Flagellin N-terminal" evidence="1">
    <location>
        <begin position="8"/>
        <end position="136"/>
    </location>
</feature>
<proteinExistence type="predicted"/>
<gene>
    <name evidence="2" type="primary">flaC</name>
    <name evidence="2" type="ORF">LMG7974_01550</name>
</gene>
<dbReference type="Proteomes" id="UP000789803">
    <property type="component" value="Unassembled WGS sequence"/>
</dbReference>
<protein>
    <submittedName>
        <fullName evidence="2">Secreted flagellin C</fullName>
    </submittedName>
</protein>
<keyword evidence="2" id="KW-0282">Flagellum</keyword>
<evidence type="ECO:0000259" key="1">
    <source>
        <dbReference type="Pfam" id="PF00669"/>
    </source>
</evidence>
<name>A0ABM8Q913_9BACT</name>
<dbReference type="InterPro" id="IPR001492">
    <property type="entry name" value="Flagellin"/>
</dbReference>
<keyword evidence="3" id="KW-1185">Reference proteome</keyword>
<dbReference type="EMBL" id="CAJHOF010000016">
    <property type="protein sequence ID" value="CAD7289478.1"/>
    <property type="molecule type" value="Genomic_DNA"/>
</dbReference>